<reference evidence="7" key="1">
    <citation type="journal article" date="2020" name="Stud. Mycol.">
        <title>101 Dothideomycetes genomes: a test case for predicting lifestyles and emergence of pathogens.</title>
        <authorList>
            <person name="Haridas S."/>
            <person name="Albert R."/>
            <person name="Binder M."/>
            <person name="Bloem J."/>
            <person name="Labutti K."/>
            <person name="Salamov A."/>
            <person name="Andreopoulos B."/>
            <person name="Baker S."/>
            <person name="Barry K."/>
            <person name="Bills G."/>
            <person name="Bluhm B."/>
            <person name="Cannon C."/>
            <person name="Castanera R."/>
            <person name="Culley D."/>
            <person name="Daum C."/>
            <person name="Ezra D."/>
            <person name="Gonzalez J."/>
            <person name="Henrissat B."/>
            <person name="Kuo A."/>
            <person name="Liang C."/>
            <person name="Lipzen A."/>
            <person name="Lutzoni F."/>
            <person name="Magnuson J."/>
            <person name="Mondo S."/>
            <person name="Nolan M."/>
            <person name="Ohm R."/>
            <person name="Pangilinan J."/>
            <person name="Park H.-J."/>
            <person name="Ramirez L."/>
            <person name="Alfaro M."/>
            <person name="Sun H."/>
            <person name="Tritt A."/>
            <person name="Yoshinaga Y."/>
            <person name="Zwiers L.-H."/>
            <person name="Turgeon B."/>
            <person name="Goodwin S."/>
            <person name="Spatafora J."/>
            <person name="Crous P."/>
            <person name="Grigoriev I."/>
        </authorList>
    </citation>
    <scope>NUCLEOTIDE SEQUENCE</scope>
    <source>
        <strain evidence="7">CBS 121410</strain>
    </source>
</reference>
<keyword evidence="2 6" id="KW-0812">Transmembrane</keyword>
<evidence type="ECO:0000256" key="3">
    <source>
        <dbReference type="ARBA" id="ARBA00022824"/>
    </source>
</evidence>
<proteinExistence type="predicted"/>
<organism evidence="7 8">
    <name type="scientific">Saccharata proteae CBS 121410</name>
    <dbReference type="NCBI Taxonomy" id="1314787"/>
    <lineage>
        <taxon>Eukaryota</taxon>
        <taxon>Fungi</taxon>
        <taxon>Dikarya</taxon>
        <taxon>Ascomycota</taxon>
        <taxon>Pezizomycotina</taxon>
        <taxon>Dothideomycetes</taxon>
        <taxon>Dothideomycetes incertae sedis</taxon>
        <taxon>Botryosphaeriales</taxon>
        <taxon>Saccharataceae</taxon>
        <taxon>Saccharata</taxon>
    </lineage>
</organism>
<name>A0A9P4LXC2_9PEZI</name>
<evidence type="ECO:0000256" key="2">
    <source>
        <dbReference type="ARBA" id="ARBA00022692"/>
    </source>
</evidence>
<protein>
    <submittedName>
        <fullName evidence="7">Uncharacterized protein</fullName>
    </submittedName>
</protein>
<dbReference type="AlphaFoldDB" id="A0A9P4LXC2"/>
<keyword evidence="4 6" id="KW-1133">Transmembrane helix</keyword>
<comment type="subcellular location">
    <subcellularLocation>
        <location evidence="1">Endoplasmic reticulum membrane</location>
        <topology evidence="1">Multi-pass membrane protein</topology>
    </subcellularLocation>
</comment>
<dbReference type="GO" id="GO:0005789">
    <property type="term" value="C:endoplasmic reticulum membrane"/>
    <property type="evidence" value="ECO:0007669"/>
    <property type="project" value="UniProtKB-SubCell"/>
</dbReference>
<evidence type="ECO:0000256" key="1">
    <source>
        <dbReference type="ARBA" id="ARBA00004477"/>
    </source>
</evidence>
<feature type="transmembrane region" description="Helical" evidence="6">
    <location>
        <begin position="65"/>
        <end position="87"/>
    </location>
</feature>
<accession>A0A9P4LXC2</accession>
<keyword evidence="3" id="KW-0256">Endoplasmic reticulum</keyword>
<dbReference type="OrthoDB" id="202672at2759"/>
<dbReference type="Proteomes" id="UP000799776">
    <property type="component" value="Unassembled WGS sequence"/>
</dbReference>
<evidence type="ECO:0000256" key="4">
    <source>
        <dbReference type="ARBA" id="ARBA00022989"/>
    </source>
</evidence>
<evidence type="ECO:0000256" key="6">
    <source>
        <dbReference type="SAM" id="Phobius"/>
    </source>
</evidence>
<evidence type="ECO:0000313" key="7">
    <source>
        <dbReference type="EMBL" id="KAF2087464.1"/>
    </source>
</evidence>
<evidence type="ECO:0000256" key="5">
    <source>
        <dbReference type="ARBA" id="ARBA00023136"/>
    </source>
</evidence>
<comment type="caution">
    <text evidence="7">The sequence shown here is derived from an EMBL/GenBank/DDBJ whole genome shotgun (WGS) entry which is preliminary data.</text>
</comment>
<dbReference type="EMBL" id="ML978720">
    <property type="protein sequence ID" value="KAF2087464.1"/>
    <property type="molecule type" value="Genomic_DNA"/>
</dbReference>
<keyword evidence="5 6" id="KW-0472">Membrane</keyword>
<evidence type="ECO:0000313" key="8">
    <source>
        <dbReference type="Proteomes" id="UP000799776"/>
    </source>
</evidence>
<dbReference type="Pfam" id="PF11779">
    <property type="entry name" value="SPT_ssu-like"/>
    <property type="match status" value="1"/>
</dbReference>
<dbReference type="InterPro" id="IPR024512">
    <property type="entry name" value="Ser_palmitoyltrfase_ssu-like"/>
</dbReference>
<gene>
    <name evidence="7" type="ORF">K490DRAFT_65851</name>
</gene>
<sequence length="137" mass="15584">MDSIPATVVSMTHSISKEDSLLSPSQIPSPRPTAQINKLWDNVRNSIYRFEVTYGLYVMDFWEKMVVYGLLFSILAFSMWMVVMPLVNYGLNVLLRHFAFEPKGLHTVLEQNNAEYVTFFAGNSIQSNITALTVRAT</sequence>
<keyword evidence="8" id="KW-1185">Reference proteome</keyword>